<dbReference type="EMBL" id="JARKIB010000005">
    <property type="protein sequence ID" value="KAJ7779971.1"/>
    <property type="molecule type" value="Genomic_DNA"/>
</dbReference>
<comment type="caution">
    <text evidence="3">The sequence shown here is derived from an EMBL/GenBank/DDBJ whole genome shotgun (WGS) entry which is preliminary data.</text>
</comment>
<feature type="domain" description="CxC2-like cysteine cluster KDZ transposase-associated" evidence="2">
    <location>
        <begin position="76"/>
        <end position="182"/>
    </location>
</feature>
<name>A0AAD7NY54_9AGAR</name>
<feature type="compositionally biased region" description="Basic residues" evidence="1">
    <location>
        <begin position="948"/>
        <end position="957"/>
    </location>
</feature>
<keyword evidence="4" id="KW-1185">Reference proteome</keyword>
<organism evidence="3 4">
    <name type="scientific">Mycena metata</name>
    <dbReference type="NCBI Taxonomy" id="1033252"/>
    <lineage>
        <taxon>Eukaryota</taxon>
        <taxon>Fungi</taxon>
        <taxon>Dikarya</taxon>
        <taxon>Basidiomycota</taxon>
        <taxon>Agaricomycotina</taxon>
        <taxon>Agaricomycetes</taxon>
        <taxon>Agaricomycetidae</taxon>
        <taxon>Agaricales</taxon>
        <taxon>Marasmiineae</taxon>
        <taxon>Mycenaceae</taxon>
        <taxon>Mycena</taxon>
    </lineage>
</organism>
<dbReference type="PANTHER" id="PTHR33104">
    <property type="entry name" value="SI:DKEY-29D5.2"/>
    <property type="match status" value="1"/>
</dbReference>
<evidence type="ECO:0000313" key="4">
    <source>
        <dbReference type="Proteomes" id="UP001215598"/>
    </source>
</evidence>
<evidence type="ECO:0000259" key="2">
    <source>
        <dbReference type="Pfam" id="PF18803"/>
    </source>
</evidence>
<feature type="compositionally biased region" description="Basic and acidic residues" evidence="1">
    <location>
        <begin position="994"/>
        <end position="1004"/>
    </location>
</feature>
<dbReference type="Pfam" id="PF18803">
    <property type="entry name" value="CxC2"/>
    <property type="match status" value="1"/>
</dbReference>
<feature type="compositionally biased region" description="Acidic residues" evidence="1">
    <location>
        <begin position="964"/>
        <end position="986"/>
    </location>
</feature>
<accession>A0AAD7NY54</accession>
<reference evidence="3" key="1">
    <citation type="submission" date="2023-03" db="EMBL/GenBank/DDBJ databases">
        <title>Massive genome expansion in bonnet fungi (Mycena s.s.) driven by repeated elements and novel gene families across ecological guilds.</title>
        <authorList>
            <consortium name="Lawrence Berkeley National Laboratory"/>
            <person name="Harder C.B."/>
            <person name="Miyauchi S."/>
            <person name="Viragh M."/>
            <person name="Kuo A."/>
            <person name="Thoen E."/>
            <person name="Andreopoulos B."/>
            <person name="Lu D."/>
            <person name="Skrede I."/>
            <person name="Drula E."/>
            <person name="Henrissat B."/>
            <person name="Morin E."/>
            <person name="Kohler A."/>
            <person name="Barry K."/>
            <person name="LaButti K."/>
            <person name="Morin E."/>
            <person name="Salamov A."/>
            <person name="Lipzen A."/>
            <person name="Mereny Z."/>
            <person name="Hegedus B."/>
            <person name="Baldrian P."/>
            <person name="Stursova M."/>
            <person name="Weitz H."/>
            <person name="Taylor A."/>
            <person name="Grigoriev I.V."/>
            <person name="Nagy L.G."/>
            <person name="Martin F."/>
            <person name="Kauserud H."/>
        </authorList>
    </citation>
    <scope>NUCLEOTIDE SEQUENCE</scope>
    <source>
        <strain evidence="3">CBHHK182m</strain>
    </source>
</reference>
<dbReference type="PANTHER" id="PTHR33104:SF2">
    <property type="entry name" value="CXC3 LIKE CYSTEINE CLUSTER DOMAIN-CONTAINING PROTEIN"/>
    <property type="match status" value="1"/>
</dbReference>
<evidence type="ECO:0000313" key="3">
    <source>
        <dbReference type="EMBL" id="KAJ7779971.1"/>
    </source>
</evidence>
<proteinExistence type="predicted"/>
<feature type="compositionally biased region" description="Basic and acidic residues" evidence="1">
    <location>
        <begin position="788"/>
        <end position="806"/>
    </location>
</feature>
<protein>
    <recommendedName>
        <fullName evidence="2">CxC2-like cysteine cluster KDZ transposase-associated domain-containing protein</fullName>
    </recommendedName>
</protein>
<dbReference type="InterPro" id="IPR040521">
    <property type="entry name" value="KDZ"/>
</dbReference>
<dbReference type="Proteomes" id="UP001215598">
    <property type="component" value="Unassembled WGS sequence"/>
</dbReference>
<dbReference type="Pfam" id="PF18758">
    <property type="entry name" value="KDZ"/>
    <property type="match status" value="1"/>
</dbReference>
<sequence length="1015" mass="115265">MRPLCVNELLRRDGCADAPTGVCAGKGCSQPSPQFRCRSCFGDLLFCRACCVRLHEFNPLHIIDWWEGAYFSKITLKDLGLRIQFGHHDCVRPKPAMEGFVVLHLNGIQEVNVDFCGCDVAALHGSPYVQLLRRGWYPATTKLPGTAATFELLDFFSAQTLQAKTTMYDFYVALEKLTNNTGIKPSTRYPEFLRMTRQYRHLMMLKRAGRAHDPSGIFGTQPGECAVLCPACPRPGVNLPDDWENAAPGQRFLYVLFLALDACFRLKRRLVSSELRDRGLGTGWAYFTESEPYRQYLLTVTDQKEISTCSGLAALDYANTKFSRGYSSTGVGMGVCARHEFVQPTGVGDLQKGERYANMDYIFASILRHSDARLRKVVSYDIVCQWWKYLKERLQALPPLLRLNLALNLMRFVIPKMHINAHILACRLLFSLNYLAGAGQTDGEGIERPWANIGGVATSTREQGPGFRRDTLDCHWNYWNWLKLTDLARLLRRRLDTARIECAKQVEAFEVFSEQQQERVAGWRKMVDDYEAELELGPGVELKAGENADLTPFVGLTEAQVRLQFTTEEAQRAELGVPTLHDVSPSSFIYAGLSLEEEQRRVRIQAELKKAKTTGQQISLTGMRTKLTRSIQRFRKLQGVYTPAALQAAARVPAVDAPELPEDTPLFMPSALEDEERAAGCVAGLIDIEARARDAQCRTSLVRLRNQLHVKRRLLTYKQIHSRHQGPNTRSRTIVTRNESKIRLHSEKYQVAWAAILRLKKGDPSRVGWKKLRKRDIRLLEDAEELSKRQAKRERQEARRVQRERQLVAAGEIRPRTPSDDDDDDEGERAPRGGESVREISWIWSVAGTEGTDADLENALRIEWCKAYARSRRWQEEVQLLEEEERRLLVTFEHNAFVWEQRGLAIPAGADVAFAQGAKAYAAKNARMFREMKERAEVTFTEPRLANGKKRVQRARRAPIPEGIDVEEEEEEEEEDGSDQDEDGEGAWDGTGDAEERGDVHSDEEMFLGGEDEME</sequence>
<dbReference type="AlphaFoldDB" id="A0AAD7NY54"/>
<evidence type="ECO:0000256" key="1">
    <source>
        <dbReference type="SAM" id="MobiDB-lite"/>
    </source>
</evidence>
<gene>
    <name evidence="3" type="ORF">B0H16DRAFT_1299968</name>
</gene>
<feature type="region of interest" description="Disordered" evidence="1">
    <location>
        <begin position="788"/>
        <end position="834"/>
    </location>
</feature>
<feature type="region of interest" description="Disordered" evidence="1">
    <location>
        <begin position="948"/>
        <end position="1015"/>
    </location>
</feature>
<dbReference type="InterPro" id="IPR041457">
    <property type="entry name" value="CxC2_KDZ-assoc"/>
</dbReference>